<feature type="compositionally biased region" description="Polar residues" evidence="1">
    <location>
        <begin position="377"/>
        <end position="390"/>
    </location>
</feature>
<gene>
    <name evidence="3" type="ORF">G6011_06497</name>
</gene>
<sequence>MTELIFEAMKKIAGGRRVLISKGWGGVGAGEIHVPDNIFMLGNVPHDWLFKHVSCVVHHGGAGITAAGIAAGKSANLLVPFFGNQPFWDAMIARAGAGPDSIPYKQLTSDKLASAINFCLKPESLNRAKDLAGRIAAERGSDMGAQSFHQYLEAGRLRYTLAPSRAAMCPSLRTSSLESSSKSTRKDCDMMRPTGLRASRGFGRIVEEGDDTVRPQEKVSDSKSGMKAVGREFGFGWYDGVTGLFTQPWKGAQKEGTSGFFKRIGKGIGGSMAKPGAALFGIPSHMMKGVHKEVQKLFGNNVKTYIITSRTAQGYHEWLQSFDAGKEDVIYWWKMIQKKYLKKKHAADDMVQDMLDAQRERKTNDSETDQNHAVAASSVQSVDTPTQNSGIAALGTDSSQRHIRATQTGLDESLGAAEINETIRQLVLGTSRGDAEEDSSVEHARMQLAREALVRRHFSHVVSPVHIGRMRSSLFVV</sequence>
<evidence type="ECO:0000256" key="1">
    <source>
        <dbReference type="SAM" id="MobiDB-lite"/>
    </source>
</evidence>
<reference evidence="3" key="1">
    <citation type="submission" date="2021-07" db="EMBL/GenBank/DDBJ databases">
        <title>Genome Resource of American Ginseng Black Spot Pathogen Alternaria panax.</title>
        <authorList>
            <person name="Qiu C."/>
            <person name="Wang W."/>
            <person name="Liu Z."/>
        </authorList>
    </citation>
    <scope>NUCLEOTIDE SEQUENCE</scope>
    <source>
        <strain evidence="3">BNCC115425</strain>
    </source>
</reference>
<feature type="domain" description="Erythromycin biosynthesis protein CIII-like C-terminal" evidence="2">
    <location>
        <begin position="33"/>
        <end position="126"/>
    </location>
</feature>
<dbReference type="FunFam" id="3.40.50.2000:FF:000009">
    <property type="entry name" value="Sterol 3-beta-glucosyltransferase UGT80A2"/>
    <property type="match status" value="1"/>
</dbReference>
<dbReference type="PANTHER" id="PTHR48050">
    <property type="entry name" value="STEROL 3-BETA-GLUCOSYLTRANSFERASE"/>
    <property type="match status" value="1"/>
</dbReference>
<keyword evidence="4" id="KW-1185">Reference proteome</keyword>
<feature type="region of interest" description="Disordered" evidence="1">
    <location>
        <begin position="173"/>
        <end position="193"/>
    </location>
</feature>
<dbReference type="AlphaFoldDB" id="A0AAD4I9T0"/>
<feature type="compositionally biased region" description="Low complexity" evidence="1">
    <location>
        <begin position="173"/>
        <end position="182"/>
    </location>
</feature>
<dbReference type="InterPro" id="IPR010610">
    <property type="entry name" value="EryCIII-like_C"/>
</dbReference>
<evidence type="ECO:0000259" key="2">
    <source>
        <dbReference type="Pfam" id="PF06722"/>
    </source>
</evidence>
<feature type="region of interest" description="Disordered" evidence="1">
    <location>
        <begin position="359"/>
        <end position="402"/>
    </location>
</feature>
<accession>A0AAD4I9T0</accession>
<proteinExistence type="predicted"/>
<name>A0AAD4I9T0_9PLEO</name>
<evidence type="ECO:0000313" key="3">
    <source>
        <dbReference type="EMBL" id="KAG9189629.1"/>
    </source>
</evidence>
<comment type="caution">
    <text evidence="3">The sequence shown here is derived from an EMBL/GenBank/DDBJ whole genome shotgun (WGS) entry which is preliminary data.</text>
</comment>
<evidence type="ECO:0000313" key="4">
    <source>
        <dbReference type="Proteomes" id="UP001199106"/>
    </source>
</evidence>
<dbReference type="Gene3D" id="3.40.50.2000">
    <property type="entry name" value="Glycogen Phosphorylase B"/>
    <property type="match status" value="1"/>
</dbReference>
<dbReference type="SUPFAM" id="SSF53756">
    <property type="entry name" value="UDP-Glycosyltransferase/glycogen phosphorylase"/>
    <property type="match status" value="1"/>
</dbReference>
<organism evidence="3 4">
    <name type="scientific">Alternaria panax</name>
    <dbReference type="NCBI Taxonomy" id="48097"/>
    <lineage>
        <taxon>Eukaryota</taxon>
        <taxon>Fungi</taxon>
        <taxon>Dikarya</taxon>
        <taxon>Ascomycota</taxon>
        <taxon>Pezizomycotina</taxon>
        <taxon>Dothideomycetes</taxon>
        <taxon>Pleosporomycetidae</taxon>
        <taxon>Pleosporales</taxon>
        <taxon>Pleosporineae</taxon>
        <taxon>Pleosporaceae</taxon>
        <taxon>Alternaria</taxon>
        <taxon>Alternaria sect. Panax</taxon>
    </lineage>
</organism>
<dbReference type="InterPro" id="IPR050426">
    <property type="entry name" value="Glycosyltransferase_28"/>
</dbReference>
<dbReference type="PANTHER" id="PTHR48050:SF13">
    <property type="entry name" value="STEROL 3-BETA-GLUCOSYLTRANSFERASE UGT80A2"/>
    <property type="match status" value="1"/>
</dbReference>
<dbReference type="EMBL" id="JAANER010000005">
    <property type="protein sequence ID" value="KAG9189629.1"/>
    <property type="molecule type" value="Genomic_DNA"/>
</dbReference>
<dbReference type="Pfam" id="PF06722">
    <property type="entry name" value="EryCIII-like_C"/>
    <property type="match status" value="1"/>
</dbReference>
<protein>
    <recommendedName>
        <fullName evidence="2">Erythromycin biosynthesis protein CIII-like C-terminal domain-containing protein</fullName>
    </recommendedName>
</protein>
<dbReference type="Proteomes" id="UP001199106">
    <property type="component" value="Unassembled WGS sequence"/>
</dbReference>
<dbReference type="GO" id="GO:0016906">
    <property type="term" value="F:sterol 3-beta-glucosyltransferase activity"/>
    <property type="evidence" value="ECO:0007669"/>
    <property type="project" value="UniProtKB-ARBA"/>
</dbReference>